<reference evidence="2" key="1">
    <citation type="journal article" date="2023" name="Insect Mol. Biol.">
        <title>Genome sequencing provides insights into the evolution of gene families encoding plant cell wall-degrading enzymes in longhorned beetles.</title>
        <authorList>
            <person name="Shin N.R."/>
            <person name="Okamura Y."/>
            <person name="Kirsch R."/>
            <person name="Pauchet Y."/>
        </authorList>
    </citation>
    <scope>NUCLEOTIDE SEQUENCE</scope>
    <source>
        <strain evidence="2">MMC_N1</strain>
    </source>
</reference>
<protein>
    <submittedName>
        <fullName evidence="2">Uncharacterized protein</fullName>
    </submittedName>
</protein>
<dbReference type="EMBL" id="JAPWTJ010000785">
    <property type="protein sequence ID" value="KAJ8975660.1"/>
    <property type="molecule type" value="Genomic_DNA"/>
</dbReference>
<proteinExistence type="predicted"/>
<organism evidence="2 3">
    <name type="scientific">Molorchus minor</name>
    <dbReference type="NCBI Taxonomy" id="1323400"/>
    <lineage>
        <taxon>Eukaryota</taxon>
        <taxon>Metazoa</taxon>
        <taxon>Ecdysozoa</taxon>
        <taxon>Arthropoda</taxon>
        <taxon>Hexapoda</taxon>
        <taxon>Insecta</taxon>
        <taxon>Pterygota</taxon>
        <taxon>Neoptera</taxon>
        <taxon>Endopterygota</taxon>
        <taxon>Coleoptera</taxon>
        <taxon>Polyphaga</taxon>
        <taxon>Cucujiformia</taxon>
        <taxon>Chrysomeloidea</taxon>
        <taxon>Cerambycidae</taxon>
        <taxon>Lamiinae</taxon>
        <taxon>Monochamini</taxon>
        <taxon>Molorchus</taxon>
    </lineage>
</organism>
<dbReference type="PANTHER" id="PTHR47272">
    <property type="entry name" value="DDE_TNP_1_7 DOMAIN-CONTAINING PROTEIN"/>
    <property type="match status" value="1"/>
</dbReference>
<dbReference type="Proteomes" id="UP001162164">
    <property type="component" value="Unassembled WGS sequence"/>
</dbReference>
<evidence type="ECO:0000256" key="1">
    <source>
        <dbReference type="SAM" id="MobiDB-lite"/>
    </source>
</evidence>
<comment type="caution">
    <text evidence="2">The sequence shown here is derived from an EMBL/GenBank/DDBJ whole genome shotgun (WGS) entry which is preliminary data.</text>
</comment>
<gene>
    <name evidence="2" type="ORF">NQ317_001000</name>
</gene>
<evidence type="ECO:0000313" key="2">
    <source>
        <dbReference type="EMBL" id="KAJ8975660.1"/>
    </source>
</evidence>
<accession>A0ABQ9JCI5</accession>
<evidence type="ECO:0000313" key="3">
    <source>
        <dbReference type="Proteomes" id="UP001162164"/>
    </source>
</evidence>
<keyword evidence="3" id="KW-1185">Reference proteome</keyword>
<name>A0ABQ9JCI5_9CUCU</name>
<sequence length="90" mass="10251">MSMEKFRGEIADCLYRIGNNEPKKRGRPSSSLDRNLEQKMKKANSIAVPPKDIRTDNFGHIPKWCDTRQRCKVPGCKGFSFVSCAKSFIV</sequence>
<feature type="region of interest" description="Disordered" evidence="1">
    <location>
        <begin position="19"/>
        <end position="45"/>
    </location>
</feature>